<protein>
    <recommendedName>
        <fullName evidence="3">CCZ1/INTU/HSP4 first Longin domain-containing protein</fullName>
    </recommendedName>
</protein>
<dbReference type="OrthoDB" id="240546at2759"/>
<feature type="region of interest" description="Disordered" evidence="2">
    <location>
        <begin position="259"/>
        <end position="295"/>
    </location>
</feature>
<name>A0A6A5U5Y5_9PLEO</name>
<dbReference type="InterPro" id="IPR043987">
    <property type="entry name" value="CCZ1/INTU/HSP4_longin_1"/>
</dbReference>
<reference evidence="4" key="1">
    <citation type="journal article" date="2020" name="Stud. Mycol.">
        <title>101 Dothideomycetes genomes: a test case for predicting lifestyles and emergence of pathogens.</title>
        <authorList>
            <person name="Haridas S."/>
            <person name="Albert R."/>
            <person name="Binder M."/>
            <person name="Bloem J."/>
            <person name="Labutti K."/>
            <person name="Salamov A."/>
            <person name="Andreopoulos B."/>
            <person name="Baker S."/>
            <person name="Barry K."/>
            <person name="Bills G."/>
            <person name="Bluhm B."/>
            <person name="Cannon C."/>
            <person name="Castanera R."/>
            <person name="Culley D."/>
            <person name="Daum C."/>
            <person name="Ezra D."/>
            <person name="Gonzalez J."/>
            <person name="Henrissat B."/>
            <person name="Kuo A."/>
            <person name="Liang C."/>
            <person name="Lipzen A."/>
            <person name="Lutzoni F."/>
            <person name="Magnuson J."/>
            <person name="Mondo S."/>
            <person name="Nolan M."/>
            <person name="Ohm R."/>
            <person name="Pangilinan J."/>
            <person name="Park H.-J."/>
            <person name="Ramirez L."/>
            <person name="Alfaro M."/>
            <person name="Sun H."/>
            <person name="Tritt A."/>
            <person name="Yoshinaga Y."/>
            <person name="Zwiers L.-H."/>
            <person name="Turgeon B."/>
            <person name="Goodwin S."/>
            <person name="Spatafora J."/>
            <person name="Crous P."/>
            <person name="Grigoriev I."/>
        </authorList>
    </citation>
    <scope>NUCLEOTIDE SEQUENCE</scope>
    <source>
        <strain evidence="4">CBS 675.92</strain>
    </source>
</reference>
<evidence type="ECO:0000313" key="5">
    <source>
        <dbReference type="Proteomes" id="UP000800035"/>
    </source>
</evidence>
<dbReference type="Proteomes" id="UP000800035">
    <property type="component" value="Unassembled WGS sequence"/>
</dbReference>
<feature type="compositionally biased region" description="Basic residues" evidence="2">
    <location>
        <begin position="336"/>
        <end position="345"/>
    </location>
</feature>
<feature type="domain" description="CCZ1/INTU/HSP4 first Longin" evidence="3">
    <location>
        <begin position="15"/>
        <end position="127"/>
    </location>
</feature>
<comment type="similarity">
    <text evidence="1">Belongs to the CCZ1 family.</text>
</comment>
<dbReference type="InterPro" id="IPR013176">
    <property type="entry name" value="Ccz1"/>
</dbReference>
<feature type="compositionally biased region" description="Polar residues" evidence="2">
    <location>
        <begin position="269"/>
        <end position="281"/>
    </location>
</feature>
<proteinExistence type="inferred from homology"/>
<dbReference type="EMBL" id="ML976983">
    <property type="protein sequence ID" value="KAF1960088.1"/>
    <property type="molecule type" value="Genomic_DNA"/>
</dbReference>
<organism evidence="4 5">
    <name type="scientific">Byssothecium circinans</name>
    <dbReference type="NCBI Taxonomy" id="147558"/>
    <lineage>
        <taxon>Eukaryota</taxon>
        <taxon>Fungi</taxon>
        <taxon>Dikarya</taxon>
        <taxon>Ascomycota</taxon>
        <taxon>Pezizomycotina</taxon>
        <taxon>Dothideomycetes</taxon>
        <taxon>Pleosporomycetidae</taxon>
        <taxon>Pleosporales</taxon>
        <taxon>Massarineae</taxon>
        <taxon>Massarinaceae</taxon>
        <taxon>Byssothecium</taxon>
    </lineage>
</organism>
<accession>A0A6A5U5Y5</accession>
<evidence type="ECO:0000256" key="2">
    <source>
        <dbReference type="SAM" id="MobiDB-lite"/>
    </source>
</evidence>
<dbReference type="GO" id="GO:0035658">
    <property type="term" value="C:Mon1-Ccz1 complex"/>
    <property type="evidence" value="ECO:0007669"/>
    <property type="project" value="InterPro"/>
</dbReference>
<evidence type="ECO:0000313" key="4">
    <source>
        <dbReference type="EMBL" id="KAF1960088.1"/>
    </source>
</evidence>
<gene>
    <name evidence="4" type="ORF">CC80DRAFT_465676</name>
</gene>
<dbReference type="Pfam" id="PF19031">
    <property type="entry name" value="Intu_longin_1"/>
    <property type="match status" value="1"/>
</dbReference>
<dbReference type="PANTHER" id="PTHR13056">
    <property type="entry name" value="VACUOLAR FUSION PROTEIN CCZ1 HOMOLOG-RELATED"/>
    <property type="match status" value="1"/>
</dbReference>
<sequence>MSSTAIPKVIPAQLSFLAIYNPSLGTSESNFHNQIVFYYAKAARERSKIRGKDAQAEKELRERENEKLRQVGLAQGMVGFARGFSNGAAVDSVETEKSRIVIQELEPGWWILASIDLTQLPAHHSSSESNTSTTEPAIEYSSREVSPPALLLQQLVRAHNVFLLHHGESLAYLYQKLPRDRFMNTLDRYWSRFASTWDVLLHGSPAVDIYGGMKLAAGGELGMGVGEEEWGSGERLVLEDYVHKTDGLVDLMVSRFGEPSPLQDPDKSAISQEPADTSNSEPWVGSGHYPGPADGTVFSGVGTVSRKSLRDLSHWIESIYCYGDHAYGVRDNPTANRRRRRRKSVKSASPSADALQARVPHKREQKSINGGSNPPRIPPPVVKNIEASLNKASAAVDASRSGHADTAEPLLGPLGDTETWMKYLTLGYGTAWGGKKGDENQLVQDNGAAKESPEAPMRHVDPLPEIDHTAEKRKSQIQLENSGYFVIGLKGDLEENYADDENEEGDWNNRTVLRTIHVELNPQAQTLPSTPGLYDDKPASFENNASLSSAGQQSQHKLTRLQPVVYVHRPFIYTFLFKHGTGALSIASFYRDLHVYFSPLHRPLSSSTSPFQVAARLSAAFHPYTTTSSTDGAEANIQPIFDLVYDPRTLTVHSSLPNIAEPGTLIAEGLSSTALSTSGWSRLEALNVHSQIIATISSTRRNLSEIERTCKTSRGWWVVWMRLPPSQVEPNKDQDPEVETEDFDTDQLREAFLVRRARDGTVSATKGSGSRFGSAMWVPSRDRKTGGAAAGWGPKGLAEGIGIDARRYVEGLLSLNR</sequence>
<feature type="region of interest" description="Disordered" evidence="2">
    <location>
        <begin position="330"/>
        <end position="382"/>
    </location>
</feature>
<keyword evidence="5" id="KW-1185">Reference proteome</keyword>
<evidence type="ECO:0000256" key="1">
    <source>
        <dbReference type="ARBA" id="ARBA00005352"/>
    </source>
</evidence>
<dbReference type="PANTHER" id="PTHR13056:SF0">
    <property type="entry name" value="VACUOLAR FUSION PROTEIN CCZ1 HOMOLOG-RELATED"/>
    <property type="match status" value="1"/>
</dbReference>
<evidence type="ECO:0000259" key="3">
    <source>
        <dbReference type="Pfam" id="PF19031"/>
    </source>
</evidence>
<dbReference type="AlphaFoldDB" id="A0A6A5U5Y5"/>
<dbReference type="GO" id="GO:0016192">
    <property type="term" value="P:vesicle-mediated transport"/>
    <property type="evidence" value="ECO:0007669"/>
    <property type="project" value="InterPro"/>
</dbReference>